<dbReference type="GO" id="GO:0006412">
    <property type="term" value="P:translation"/>
    <property type="evidence" value="ECO:0007669"/>
    <property type="project" value="UniProtKB-UniRule"/>
</dbReference>
<dbReference type="GO" id="GO:0005737">
    <property type="term" value="C:cytoplasm"/>
    <property type="evidence" value="ECO:0007669"/>
    <property type="project" value="UniProtKB-ARBA"/>
</dbReference>
<accession>A0A1I1SQK9</accession>
<dbReference type="Pfam" id="PF01250">
    <property type="entry name" value="Ribosomal_S6"/>
    <property type="match status" value="1"/>
</dbReference>
<name>A0A1I1SQK9_9LACO</name>
<dbReference type="PANTHER" id="PTHR21011">
    <property type="entry name" value="MITOCHONDRIAL 28S RIBOSOMAL PROTEIN S6"/>
    <property type="match status" value="1"/>
</dbReference>
<dbReference type="EMBL" id="QOCV01000010">
    <property type="protein sequence ID" value="RHW53784.1"/>
    <property type="molecule type" value="Genomic_DNA"/>
</dbReference>
<dbReference type="InterPro" id="IPR035980">
    <property type="entry name" value="Ribosomal_bS6_sf"/>
</dbReference>
<dbReference type="GO" id="GO:0003735">
    <property type="term" value="F:structural constituent of ribosome"/>
    <property type="evidence" value="ECO:0007669"/>
    <property type="project" value="InterPro"/>
</dbReference>
<dbReference type="EMBL" id="FOMN01000005">
    <property type="protein sequence ID" value="SFD48769.1"/>
    <property type="molecule type" value="Genomic_DNA"/>
</dbReference>
<dbReference type="InterPro" id="IPR000529">
    <property type="entry name" value="Ribosomal_bS6"/>
</dbReference>
<evidence type="ECO:0000313" key="5">
    <source>
        <dbReference type="EMBL" id="RHW50345.1"/>
    </source>
</evidence>
<dbReference type="RefSeq" id="WP_090093300.1">
    <property type="nucleotide sequence ID" value="NZ_CBCRVU010000002.1"/>
</dbReference>
<dbReference type="InterPro" id="IPR020814">
    <property type="entry name" value="Ribosomal_S6_plastid/chlpt"/>
</dbReference>
<protein>
    <recommendedName>
        <fullName evidence="3 4">Small ribosomal subunit protein bS6</fullName>
    </recommendedName>
</protein>
<dbReference type="Proteomes" id="UP000265862">
    <property type="component" value="Unassembled WGS sequence"/>
</dbReference>
<reference evidence="7" key="1">
    <citation type="submission" date="2016-10" db="EMBL/GenBank/DDBJ databases">
        <authorList>
            <person name="de Groot N.N."/>
        </authorList>
    </citation>
    <scope>NUCLEOTIDE SEQUENCE [LARGE SCALE GENOMIC DNA]</scope>
    <source>
        <strain evidence="7">R-53102</strain>
    </source>
</reference>
<keyword evidence="4 7" id="KW-0689">Ribosomal protein</keyword>
<dbReference type="Proteomes" id="UP000199599">
    <property type="component" value="Unassembled WGS sequence"/>
</dbReference>
<dbReference type="SUPFAM" id="SSF54995">
    <property type="entry name" value="Ribosomal protein S6"/>
    <property type="match status" value="1"/>
</dbReference>
<evidence type="ECO:0000313" key="6">
    <source>
        <dbReference type="EMBL" id="RHW53784.1"/>
    </source>
</evidence>
<dbReference type="Gene3D" id="3.30.70.60">
    <property type="match status" value="1"/>
</dbReference>
<gene>
    <name evidence="4" type="primary">rpsF</name>
    <name evidence="5" type="ORF">DS834_06765</name>
    <name evidence="6" type="ORF">DS835_06680</name>
    <name evidence="7" type="ORF">SAMN04487792_1068</name>
</gene>
<dbReference type="HAMAP" id="MF_00360">
    <property type="entry name" value="Ribosomal_bS6"/>
    <property type="match status" value="1"/>
</dbReference>
<dbReference type="CDD" id="cd00473">
    <property type="entry name" value="bS6"/>
    <property type="match status" value="1"/>
</dbReference>
<comment type="similarity">
    <text evidence="1 4">Belongs to the bacterial ribosomal protein bS6 family.</text>
</comment>
<dbReference type="STRING" id="1505723.SAMN04487792_1068"/>
<dbReference type="NCBIfam" id="TIGR00166">
    <property type="entry name" value="S6"/>
    <property type="match status" value="1"/>
</dbReference>
<evidence type="ECO:0000256" key="4">
    <source>
        <dbReference type="HAMAP-Rule" id="MF_00360"/>
    </source>
</evidence>
<evidence type="ECO:0000256" key="2">
    <source>
        <dbReference type="ARBA" id="ARBA00035104"/>
    </source>
</evidence>
<evidence type="ECO:0000313" key="9">
    <source>
        <dbReference type="Proteomes" id="UP000265862"/>
    </source>
</evidence>
<keyword evidence="4" id="KW-0694">RNA-binding</keyword>
<dbReference type="GO" id="GO:1990904">
    <property type="term" value="C:ribonucleoprotein complex"/>
    <property type="evidence" value="ECO:0007669"/>
    <property type="project" value="UniProtKB-KW"/>
</dbReference>
<evidence type="ECO:0000313" key="10">
    <source>
        <dbReference type="Proteomes" id="UP000283380"/>
    </source>
</evidence>
<dbReference type="EMBL" id="QOCU01000007">
    <property type="protein sequence ID" value="RHW50345.1"/>
    <property type="molecule type" value="Genomic_DNA"/>
</dbReference>
<dbReference type="GO" id="GO:0005840">
    <property type="term" value="C:ribosome"/>
    <property type="evidence" value="ECO:0007669"/>
    <property type="project" value="UniProtKB-KW"/>
</dbReference>
<comment type="function">
    <text evidence="2 4">Binds together with bS18 to 16S ribosomal RNA.</text>
</comment>
<sequence>MTTTKYEITYIIKPDIDEESKKALVENYDKVITNNGGTMVESKDWEKRHFAYEINKYREGTYHIMVFTADNADAVNEFDRLSKIDTAVLRSMTVKLDK</sequence>
<dbReference type="Proteomes" id="UP000283380">
    <property type="component" value="Unassembled WGS sequence"/>
</dbReference>
<keyword evidence="4" id="KW-0687">Ribonucleoprotein</keyword>
<proteinExistence type="inferred from homology"/>
<reference evidence="9 10" key="3">
    <citation type="submission" date="2018-07" db="EMBL/GenBank/DDBJ databases">
        <title>Genome sequences of six Lactobacillus spp. isolated from bumble bee guts.</title>
        <authorList>
            <person name="Motta E.V.S."/>
            <person name="Moran N.A."/>
        </authorList>
    </citation>
    <scope>NUCLEOTIDE SEQUENCE [LARGE SCALE GENOMIC DNA]</scope>
    <source>
        <strain evidence="5 10">BI-4G</strain>
        <strain evidence="6 9">OCC3</strain>
    </source>
</reference>
<dbReference type="InterPro" id="IPR014717">
    <property type="entry name" value="Transl_elong_EF1B/ribsomal_bS6"/>
</dbReference>
<dbReference type="PANTHER" id="PTHR21011:SF1">
    <property type="entry name" value="SMALL RIBOSOMAL SUBUNIT PROTEIN BS6M"/>
    <property type="match status" value="1"/>
</dbReference>
<evidence type="ECO:0000256" key="1">
    <source>
        <dbReference type="ARBA" id="ARBA00009512"/>
    </source>
</evidence>
<dbReference type="GO" id="GO:0070181">
    <property type="term" value="F:small ribosomal subunit rRNA binding"/>
    <property type="evidence" value="ECO:0007669"/>
    <property type="project" value="TreeGrafter"/>
</dbReference>
<reference evidence="8" key="2">
    <citation type="submission" date="2016-10" db="EMBL/GenBank/DDBJ databases">
        <authorList>
            <person name="Varghese N."/>
            <person name="Submissions S."/>
        </authorList>
    </citation>
    <scope>NUCLEOTIDE SEQUENCE [LARGE SCALE GENOMIC DNA]</scope>
    <source>
        <strain evidence="8">R-53102</strain>
    </source>
</reference>
<evidence type="ECO:0000313" key="8">
    <source>
        <dbReference type="Proteomes" id="UP000199599"/>
    </source>
</evidence>
<evidence type="ECO:0000256" key="3">
    <source>
        <dbReference type="ARBA" id="ARBA00035294"/>
    </source>
</evidence>
<dbReference type="AlphaFoldDB" id="A0A1I1SQK9"/>
<keyword evidence="4" id="KW-0699">rRNA-binding</keyword>
<organism evidence="7 8">
    <name type="scientific">Lactobacillus bombicola</name>
    <dbReference type="NCBI Taxonomy" id="1505723"/>
    <lineage>
        <taxon>Bacteria</taxon>
        <taxon>Bacillati</taxon>
        <taxon>Bacillota</taxon>
        <taxon>Bacilli</taxon>
        <taxon>Lactobacillales</taxon>
        <taxon>Lactobacillaceae</taxon>
        <taxon>Lactobacillus</taxon>
    </lineage>
</organism>
<keyword evidence="10" id="KW-1185">Reference proteome</keyword>
<evidence type="ECO:0000313" key="7">
    <source>
        <dbReference type="EMBL" id="SFD48769.1"/>
    </source>
</evidence>